<dbReference type="Proteomes" id="UP000762676">
    <property type="component" value="Unassembled WGS sequence"/>
</dbReference>
<sequence length="116" mass="13214">MPNIPEGDRRWLFDVIVFVMNTVRNESQDNYGDVTDAASEVEANLPIKRDLEKLKASLAALLFPERYKSPHHDPEFVQESEMYAEDGADPILDDPQLADLATLVDLKKDFGENLFF</sequence>
<comment type="caution">
    <text evidence="1">The sequence shown here is derived from an EMBL/GenBank/DDBJ whole genome shotgun (WGS) entry which is preliminary data.</text>
</comment>
<keyword evidence="2" id="KW-1185">Reference proteome</keyword>
<accession>A0AAV4H8L5</accession>
<name>A0AAV4H8L5_9GAST</name>
<evidence type="ECO:0000313" key="2">
    <source>
        <dbReference type="Proteomes" id="UP000762676"/>
    </source>
</evidence>
<protein>
    <submittedName>
        <fullName evidence="1">Uncharacterized protein</fullName>
    </submittedName>
</protein>
<gene>
    <name evidence="1" type="ORF">ElyMa_002641600</name>
</gene>
<dbReference type="EMBL" id="BMAT01005454">
    <property type="protein sequence ID" value="GFR93376.1"/>
    <property type="molecule type" value="Genomic_DNA"/>
</dbReference>
<organism evidence="1 2">
    <name type="scientific">Elysia marginata</name>
    <dbReference type="NCBI Taxonomy" id="1093978"/>
    <lineage>
        <taxon>Eukaryota</taxon>
        <taxon>Metazoa</taxon>
        <taxon>Spiralia</taxon>
        <taxon>Lophotrochozoa</taxon>
        <taxon>Mollusca</taxon>
        <taxon>Gastropoda</taxon>
        <taxon>Heterobranchia</taxon>
        <taxon>Euthyneura</taxon>
        <taxon>Panpulmonata</taxon>
        <taxon>Sacoglossa</taxon>
        <taxon>Placobranchoidea</taxon>
        <taxon>Plakobranchidae</taxon>
        <taxon>Elysia</taxon>
    </lineage>
</organism>
<proteinExistence type="predicted"/>
<dbReference type="AlphaFoldDB" id="A0AAV4H8L5"/>
<evidence type="ECO:0000313" key="1">
    <source>
        <dbReference type="EMBL" id="GFR93376.1"/>
    </source>
</evidence>
<reference evidence="1 2" key="1">
    <citation type="journal article" date="2021" name="Elife">
        <title>Chloroplast acquisition without the gene transfer in kleptoplastic sea slugs, Plakobranchus ocellatus.</title>
        <authorList>
            <person name="Maeda T."/>
            <person name="Takahashi S."/>
            <person name="Yoshida T."/>
            <person name="Shimamura S."/>
            <person name="Takaki Y."/>
            <person name="Nagai Y."/>
            <person name="Toyoda A."/>
            <person name="Suzuki Y."/>
            <person name="Arimoto A."/>
            <person name="Ishii H."/>
            <person name="Satoh N."/>
            <person name="Nishiyama T."/>
            <person name="Hasebe M."/>
            <person name="Maruyama T."/>
            <person name="Minagawa J."/>
            <person name="Obokata J."/>
            <person name="Shigenobu S."/>
        </authorList>
    </citation>
    <scope>NUCLEOTIDE SEQUENCE [LARGE SCALE GENOMIC DNA]</scope>
</reference>